<evidence type="ECO:0000313" key="4">
    <source>
        <dbReference type="Proteomes" id="UP000007819"/>
    </source>
</evidence>
<dbReference type="Pfam" id="PF05970">
    <property type="entry name" value="PIF1"/>
    <property type="match status" value="1"/>
</dbReference>
<dbReference type="GeneID" id="103307640"/>
<dbReference type="PANTHER" id="PTHR10492">
    <property type="match status" value="1"/>
</dbReference>
<organism evidence="3 4">
    <name type="scientific">Acyrthosiphon pisum</name>
    <name type="common">Pea aphid</name>
    <dbReference type="NCBI Taxonomy" id="7029"/>
    <lineage>
        <taxon>Eukaryota</taxon>
        <taxon>Metazoa</taxon>
        <taxon>Ecdysozoa</taxon>
        <taxon>Arthropoda</taxon>
        <taxon>Hexapoda</taxon>
        <taxon>Insecta</taxon>
        <taxon>Pterygota</taxon>
        <taxon>Neoptera</taxon>
        <taxon>Paraneoptera</taxon>
        <taxon>Hemiptera</taxon>
        <taxon>Sternorrhyncha</taxon>
        <taxon>Aphidomorpha</taxon>
        <taxon>Aphidoidea</taxon>
        <taxon>Aphididae</taxon>
        <taxon>Macrosiphini</taxon>
        <taxon>Acyrthosiphon</taxon>
    </lineage>
</organism>
<evidence type="ECO:0000313" key="3">
    <source>
        <dbReference type="EnsemblMetazoa" id="XP_008188095.2"/>
    </source>
</evidence>
<dbReference type="OrthoDB" id="6614848at2759"/>
<keyword evidence="1" id="KW-0067">ATP-binding</keyword>
<dbReference type="InterPro" id="IPR027417">
    <property type="entry name" value="P-loop_NTPase"/>
</dbReference>
<keyword evidence="4" id="KW-1185">Reference proteome</keyword>
<name>A0A8R2FC14_ACYPI</name>
<keyword evidence="1" id="KW-0233">DNA recombination</keyword>
<dbReference type="AlphaFoldDB" id="A0A8R2FC14"/>
<dbReference type="InterPro" id="IPR010285">
    <property type="entry name" value="DNA_helicase_pif1-like_DEAD"/>
</dbReference>
<dbReference type="GO" id="GO:0005524">
    <property type="term" value="F:ATP binding"/>
    <property type="evidence" value="ECO:0007669"/>
    <property type="project" value="UniProtKB-KW"/>
</dbReference>
<reference evidence="3" key="2">
    <citation type="submission" date="2022-06" db="UniProtKB">
        <authorList>
            <consortium name="EnsemblMetazoa"/>
        </authorList>
    </citation>
    <scope>IDENTIFICATION</scope>
</reference>
<proteinExistence type="inferred from homology"/>
<dbReference type="EC" id="5.6.2.3" evidence="1"/>
<dbReference type="GO" id="GO:0016787">
    <property type="term" value="F:hydrolase activity"/>
    <property type="evidence" value="ECO:0007669"/>
    <property type="project" value="UniProtKB-KW"/>
</dbReference>
<keyword evidence="1" id="KW-0227">DNA damage</keyword>
<keyword evidence="1" id="KW-0347">Helicase</keyword>
<protein>
    <recommendedName>
        <fullName evidence="1">ATP-dependent DNA helicase</fullName>
        <ecNumber evidence="1">5.6.2.3</ecNumber>
    </recommendedName>
</protein>
<dbReference type="PANTHER" id="PTHR10492:SF57">
    <property type="entry name" value="ATP-DEPENDENT DNA HELICASE"/>
    <property type="match status" value="1"/>
</dbReference>
<dbReference type="Proteomes" id="UP000007819">
    <property type="component" value="Chromosome A1"/>
</dbReference>
<dbReference type="SUPFAM" id="SSF52540">
    <property type="entry name" value="P-loop containing nucleoside triphosphate hydrolases"/>
    <property type="match status" value="1"/>
</dbReference>
<dbReference type="GO" id="GO:0006310">
    <property type="term" value="P:DNA recombination"/>
    <property type="evidence" value="ECO:0007669"/>
    <property type="project" value="UniProtKB-KW"/>
</dbReference>
<evidence type="ECO:0000259" key="2">
    <source>
        <dbReference type="Pfam" id="PF05970"/>
    </source>
</evidence>
<dbReference type="GO" id="GO:0043139">
    <property type="term" value="F:5'-3' DNA helicase activity"/>
    <property type="evidence" value="ECO:0007669"/>
    <property type="project" value="UniProtKB-EC"/>
</dbReference>
<keyword evidence="1" id="KW-0234">DNA repair</keyword>
<evidence type="ECO:0000256" key="1">
    <source>
        <dbReference type="RuleBase" id="RU363044"/>
    </source>
</evidence>
<dbReference type="GO" id="GO:0000723">
    <property type="term" value="P:telomere maintenance"/>
    <property type="evidence" value="ECO:0007669"/>
    <property type="project" value="InterPro"/>
</dbReference>
<dbReference type="Gene3D" id="3.40.50.300">
    <property type="entry name" value="P-loop containing nucleotide triphosphate hydrolases"/>
    <property type="match status" value="1"/>
</dbReference>
<keyword evidence="1" id="KW-0547">Nucleotide-binding</keyword>
<comment type="catalytic activity">
    <reaction evidence="1">
        <text>ATP + H2O = ADP + phosphate + H(+)</text>
        <dbReference type="Rhea" id="RHEA:13065"/>
        <dbReference type="ChEBI" id="CHEBI:15377"/>
        <dbReference type="ChEBI" id="CHEBI:15378"/>
        <dbReference type="ChEBI" id="CHEBI:30616"/>
        <dbReference type="ChEBI" id="CHEBI:43474"/>
        <dbReference type="ChEBI" id="CHEBI:456216"/>
        <dbReference type="EC" id="5.6.2.3"/>
    </reaction>
</comment>
<sequence>MYNTVEMAVIVSRTVPLLTEEQRTIYDRIMLAVSAGQGELIFLDAPGGTGKTFLISLILAKIRSNNGIALAVASSGIAATLLDGGRTAHSAFKLPLNIQNNPDAVCNIKKQSSLATVLKLCQIIIWDECTMAHKHSLEALDRTLKDIRNNDKLFGGTLLLLSGDFRQTLPVIPRSTYTDEINACLKSSRLWHNVEKVQLKVNMRVQMLQDPSAETFSKQLLDIGDGKVALHENTGCIKLLTDFCTIINSQDELIDQIFPDIHIQYLNLEWLAAVA</sequence>
<keyword evidence="1" id="KW-0378">Hydrolase</keyword>
<feature type="domain" description="DNA helicase Pif1-like DEAD-box helicase" evidence="2">
    <location>
        <begin position="18"/>
        <end position="231"/>
    </location>
</feature>
<dbReference type="EnsemblMetazoa" id="XM_008189873.2">
    <property type="protein sequence ID" value="XP_008188095.2"/>
    <property type="gene ID" value="LOC103307640"/>
</dbReference>
<dbReference type="RefSeq" id="XP_008188095.2">
    <property type="nucleotide sequence ID" value="XM_008189873.2"/>
</dbReference>
<comment type="similarity">
    <text evidence="1">Belongs to the helicase family.</text>
</comment>
<dbReference type="KEGG" id="api:103307640"/>
<reference evidence="4" key="1">
    <citation type="submission" date="2010-06" db="EMBL/GenBank/DDBJ databases">
        <authorList>
            <person name="Jiang H."/>
            <person name="Abraham K."/>
            <person name="Ali S."/>
            <person name="Alsbrooks S.L."/>
            <person name="Anim B.N."/>
            <person name="Anosike U.S."/>
            <person name="Attaway T."/>
            <person name="Bandaranaike D.P."/>
            <person name="Battles P.K."/>
            <person name="Bell S.N."/>
            <person name="Bell A.V."/>
            <person name="Beltran B."/>
            <person name="Bickham C."/>
            <person name="Bustamante Y."/>
            <person name="Caleb T."/>
            <person name="Canada A."/>
            <person name="Cardenas V."/>
            <person name="Carter K."/>
            <person name="Chacko J."/>
            <person name="Chandrabose M.N."/>
            <person name="Chavez D."/>
            <person name="Chavez A."/>
            <person name="Chen L."/>
            <person name="Chu H.-S."/>
            <person name="Claassen K.J."/>
            <person name="Cockrell R."/>
            <person name="Collins M."/>
            <person name="Cooper J.A."/>
            <person name="Cree A."/>
            <person name="Curry S.M."/>
            <person name="Da Y."/>
            <person name="Dao M.D."/>
            <person name="Das B."/>
            <person name="Davila M.-L."/>
            <person name="Davy-Carroll L."/>
            <person name="Denson S."/>
            <person name="Dinh H."/>
            <person name="Ebong V.E."/>
            <person name="Edwards J.R."/>
            <person name="Egan A."/>
            <person name="El-Daye J."/>
            <person name="Escobedo L."/>
            <person name="Fernandez S."/>
            <person name="Fernando P.R."/>
            <person name="Flagg N."/>
            <person name="Forbes L.D."/>
            <person name="Fowler R.G."/>
            <person name="Fu Q."/>
            <person name="Gabisi R.A."/>
            <person name="Ganer J."/>
            <person name="Garbino Pronczuk A."/>
            <person name="Garcia R.M."/>
            <person name="Garner T."/>
            <person name="Garrett T.E."/>
            <person name="Gonzalez D.A."/>
            <person name="Hamid H."/>
            <person name="Hawkins E.S."/>
            <person name="Hirani K."/>
            <person name="Hogues M.E."/>
            <person name="Hollins B."/>
            <person name="Hsiao C.-H."/>
            <person name="Jabil R."/>
            <person name="James M.L."/>
            <person name="Jhangiani S.N."/>
            <person name="Johnson B."/>
            <person name="Johnson Q."/>
            <person name="Joshi V."/>
            <person name="Kalu J.B."/>
            <person name="Kam C."/>
            <person name="Kashfia A."/>
            <person name="Keebler J."/>
            <person name="Kisamo H."/>
            <person name="Kovar C.L."/>
            <person name="Lago L.A."/>
            <person name="Lai C.-Y."/>
            <person name="Laidlaw J."/>
            <person name="Lara F."/>
            <person name="Le T.-K."/>
            <person name="Lee S.L."/>
            <person name="Legall F.H."/>
            <person name="Lemon S.J."/>
            <person name="Lewis L.R."/>
            <person name="Li B."/>
            <person name="Liu Y."/>
            <person name="Liu Y.-S."/>
            <person name="Lopez J."/>
            <person name="Lozado R.J."/>
            <person name="Lu J."/>
            <person name="Madu R.C."/>
            <person name="Maheshwari M."/>
            <person name="Maheshwari R."/>
            <person name="Malloy K."/>
            <person name="Martinez E."/>
            <person name="Mathew T."/>
            <person name="Mercado I.C."/>
            <person name="Mercado C."/>
            <person name="Meyer B."/>
            <person name="Montgomery K."/>
            <person name="Morgan M.B."/>
            <person name="Munidasa M."/>
            <person name="Nazareth L.V."/>
            <person name="Nelson J."/>
            <person name="Ng B.M."/>
            <person name="Nguyen N.B."/>
            <person name="Nguyen P.Q."/>
            <person name="Nguyen T."/>
            <person name="Obregon M."/>
            <person name="Okwuonu G.O."/>
            <person name="Onwere C.G."/>
            <person name="Orozco G."/>
            <person name="Parra A."/>
            <person name="Patel S."/>
            <person name="Patil S."/>
            <person name="Perez A."/>
            <person name="Perez Y."/>
            <person name="Pham C."/>
            <person name="Primus E.L."/>
            <person name="Pu L.-L."/>
            <person name="Puazo M."/>
            <person name="Qin X."/>
            <person name="Quiroz J.B."/>
            <person name="Reese J."/>
            <person name="Richards S."/>
            <person name="Rives C.M."/>
            <person name="Robberts R."/>
            <person name="Ruiz S.J."/>
            <person name="Ruiz M.J."/>
            <person name="Santibanez J."/>
            <person name="Schneider B.W."/>
            <person name="Sisson I."/>
            <person name="Smith M."/>
            <person name="Sodergren E."/>
            <person name="Song X.-Z."/>
            <person name="Song B.B."/>
            <person name="Summersgill H."/>
            <person name="Thelus R."/>
            <person name="Thornton R.D."/>
            <person name="Trejos Z.Y."/>
            <person name="Usmani K."/>
            <person name="Vattathil S."/>
            <person name="Villasana D."/>
            <person name="Walker D.L."/>
            <person name="Wang S."/>
            <person name="Wang K."/>
            <person name="White C.S."/>
            <person name="Williams A.C."/>
            <person name="Williamson J."/>
            <person name="Wilson K."/>
            <person name="Woghiren I.O."/>
            <person name="Woodworth J.R."/>
            <person name="Worley K.C."/>
            <person name="Wright R.A."/>
            <person name="Wu W."/>
            <person name="Young L."/>
            <person name="Zhang L."/>
            <person name="Zhang J."/>
            <person name="Zhu Y."/>
            <person name="Muzny D.M."/>
            <person name="Weinstock G."/>
            <person name="Gibbs R.A."/>
        </authorList>
    </citation>
    <scope>NUCLEOTIDE SEQUENCE [LARGE SCALE GENOMIC DNA]</scope>
    <source>
        <strain evidence="4">LSR1</strain>
    </source>
</reference>
<accession>A0A8R2FC14</accession>
<comment type="cofactor">
    <cofactor evidence="1">
        <name>Mg(2+)</name>
        <dbReference type="ChEBI" id="CHEBI:18420"/>
    </cofactor>
</comment>
<dbReference type="GO" id="GO:0006281">
    <property type="term" value="P:DNA repair"/>
    <property type="evidence" value="ECO:0007669"/>
    <property type="project" value="UniProtKB-KW"/>
</dbReference>